<dbReference type="AlphaFoldDB" id="A0A0H2ZZH4"/>
<dbReference type="Gene3D" id="6.10.340.10">
    <property type="match status" value="1"/>
</dbReference>
<feature type="transmembrane region" description="Helical" evidence="8">
    <location>
        <begin position="89"/>
        <end position="110"/>
    </location>
</feature>
<feature type="transmembrane region" description="Helical" evidence="8">
    <location>
        <begin position="142"/>
        <end position="163"/>
    </location>
</feature>
<dbReference type="InterPro" id="IPR050697">
    <property type="entry name" value="Adenylyl/Guanylyl_Cyclase_3/4"/>
</dbReference>
<dbReference type="GO" id="GO:0004016">
    <property type="term" value="F:adenylate cyclase activity"/>
    <property type="evidence" value="ECO:0007669"/>
    <property type="project" value="UniProtKB-ARBA"/>
</dbReference>
<dbReference type="SMART" id="SM00304">
    <property type="entry name" value="HAMP"/>
    <property type="match status" value="1"/>
</dbReference>
<keyword evidence="6 8" id="KW-0472">Membrane</keyword>
<evidence type="ECO:0000259" key="9">
    <source>
        <dbReference type="PROSITE" id="PS50125"/>
    </source>
</evidence>
<name>A0A0H2ZZH4_MYCA1</name>
<dbReference type="InterPro" id="IPR003660">
    <property type="entry name" value="HAMP_dom"/>
</dbReference>
<dbReference type="PROSITE" id="PS50125">
    <property type="entry name" value="GUANYLATE_CYCLASE_2"/>
    <property type="match status" value="1"/>
</dbReference>
<feature type="domain" description="Guanylate cyclase" evidence="9">
    <location>
        <begin position="361"/>
        <end position="485"/>
    </location>
</feature>
<reference evidence="11 12" key="1">
    <citation type="submission" date="2006-10" db="EMBL/GenBank/DDBJ databases">
        <authorList>
            <person name="Fleischmann R.D."/>
            <person name="Dodson R.J."/>
            <person name="Haft D.H."/>
            <person name="Merkel J.S."/>
            <person name="Nelson W.C."/>
            <person name="Fraser C.M."/>
        </authorList>
    </citation>
    <scope>NUCLEOTIDE SEQUENCE [LARGE SCALE GENOMIC DNA]</scope>
    <source>
        <strain evidence="11 12">104</strain>
    </source>
</reference>
<evidence type="ECO:0000256" key="5">
    <source>
        <dbReference type="ARBA" id="ARBA00022989"/>
    </source>
</evidence>
<dbReference type="InterPro" id="IPR001054">
    <property type="entry name" value="A/G_cyclase"/>
</dbReference>
<keyword evidence="5 8" id="KW-1133">Transmembrane helix</keyword>
<dbReference type="RefSeq" id="WP_009975725.1">
    <property type="nucleotide sequence ID" value="NC_008595.1"/>
</dbReference>
<feature type="domain" description="HAMP" evidence="10">
    <location>
        <begin position="277"/>
        <end position="329"/>
    </location>
</feature>
<evidence type="ECO:0000259" key="10">
    <source>
        <dbReference type="PROSITE" id="PS50885"/>
    </source>
</evidence>
<dbReference type="SUPFAM" id="SSF158472">
    <property type="entry name" value="HAMP domain-like"/>
    <property type="match status" value="1"/>
</dbReference>
<accession>A0A0H2ZZH4</accession>
<keyword evidence="3" id="KW-1003">Cell membrane</keyword>
<evidence type="ECO:0000256" key="7">
    <source>
        <dbReference type="SAM" id="MobiDB-lite"/>
    </source>
</evidence>
<sequence length="544" mass="58851">MSATQSTAQRIGRVLEKITRQSGRLPETPAYGSLLLGRVTESQHRRRIRIQIIMTVMVLGANLIGIGAALILVIVAIPAPSVFNDAPAWITFGVGPAYVASALAVGTYWITRRTVLALRWAIEERKPTPTDERNTFLAPWRIALVDLVLWGAGTLLLTVLYGLVDTMFIPRFLFGVSFCGVLVATACYLLAEFALRPVAAQALEAGPPPRRLTAGIMGRTMTVWFLGSGVPVIGIALLALFEIWLRNLTETEFAVGVLIVSTAALIFGCLLMWILAWLTATPVRVVRAALKRVERGDLRGDLVVFDGTELGELQRGFNAMVDGLRERERVRDLFGRHVGREVALAAERERPKLGGEERHVAVVFIDIVGSTQLVTRRPPAEVVSVLNQFFGIVVEEVDRHCGLVNKFEGDATLAIFGAPNHLDCPEDAALTAARAIADRLANEMPQCRAGIGVAAGQVVAGNVGARERFEYTVIGEPVNEAARLCELAKSHSGRLLATGDAIEGASEKERARWSLGDTVTLRGHERPTRLASPAGAADRPAGTD</sequence>
<evidence type="ECO:0000256" key="2">
    <source>
        <dbReference type="ARBA" id="ARBA00005381"/>
    </source>
</evidence>
<dbReference type="Pfam" id="PF00672">
    <property type="entry name" value="HAMP"/>
    <property type="match status" value="1"/>
</dbReference>
<feature type="transmembrane region" description="Helical" evidence="8">
    <location>
        <begin position="52"/>
        <end position="77"/>
    </location>
</feature>
<evidence type="ECO:0000256" key="3">
    <source>
        <dbReference type="ARBA" id="ARBA00022475"/>
    </source>
</evidence>
<evidence type="ECO:0000313" key="12">
    <source>
        <dbReference type="Proteomes" id="UP000001574"/>
    </source>
</evidence>
<dbReference type="HOGENOM" id="CLU_025433_2_1_11"/>
<dbReference type="GO" id="GO:0006171">
    <property type="term" value="P:cAMP biosynthetic process"/>
    <property type="evidence" value="ECO:0007669"/>
    <property type="project" value="TreeGrafter"/>
</dbReference>
<organism evidence="11 12">
    <name type="scientific">Mycobacterium avium (strain 104)</name>
    <dbReference type="NCBI Taxonomy" id="243243"/>
    <lineage>
        <taxon>Bacteria</taxon>
        <taxon>Bacillati</taxon>
        <taxon>Actinomycetota</taxon>
        <taxon>Actinomycetes</taxon>
        <taxon>Mycobacteriales</taxon>
        <taxon>Mycobacteriaceae</taxon>
        <taxon>Mycobacterium</taxon>
        <taxon>Mycobacterium avium complex (MAC)</taxon>
    </lineage>
</organism>
<dbReference type="PROSITE" id="PS50885">
    <property type="entry name" value="HAMP"/>
    <property type="match status" value="1"/>
</dbReference>
<evidence type="ECO:0000256" key="4">
    <source>
        <dbReference type="ARBA" id="ARBA00022692"/>
    </source>
</evidence>
<dbReference type="Proteomes" id="UP000001574">
    <property type="component" value="Chromosome"/>
</dbReference>
<dbReference type="SMART" id="SM00044">
    <property type="entry name" value="CYCc"/>
    <property type="match status" value="1"/>
</dbReference>
<dbReference type="GO" id="GO:0005886">
    <property type="term" value="C:plasma membrane"/>
    <property type="evidence" value="ECO:0007669"/>
    <property type="project" value="UniProtKB-SubCell"/>
</dbReference>
<feature type="transmembrane region" description="Helical" evidence="8">
    <location>
        <begin position="221"/>
        <end position="241"/>
    </location>
</feature>
<dbReference type="CDD" id="cd06225">
    <property type="entry name" value="HAMP"/>
    <property type="match status" value="1"/>
</dbReference>
<proteinExistence type="inferred from homology"/>
<protein>
    <submittedName>
        <fullName evidence="11">Hamp domain protein</fullName>
    </submittedName>
</protein>
<gene>
    <name evidence="11" type="ordered locus">MAV_1540</name>
</gene>
<dbReference type="Gene3D" id="3.30.70.1230">
    <property type="entry name" value="Nucleotide cyclase"/>
    <property type="match status" value="1"/>
</dbReference>
<evidence type="ECO:0000256" key="6">
    <source>
        <dbReference type="ARBA" id="ARBA00023136"/>
    </source>
</evidence>
<dbReference type="CDD" id="cd07302">
    <property type="entry name" value="CHD"/>
    <property type="match status" value="1"/>
</dbReference>
<evidence type="ECO:0000313" key="11">
    <source>
        <dbReference type="EMBL" id="ABK68182.1"/>
    </source>
</evidence>
<comment type="subcellular location">
    <subcellularLocation>
        <location evidence="1">Cell membrane</location>
        <topology evidence="1">Multi-pass membrane protein</topology>
    </subcellularLocation>
</comment>
<feature type="transmembrane region" description="Helical" evidence="8">
    <location>
        <begin position="253"/>
        <end position="278"/>
    </location>
</feature>
<dbReference type="KEGG" id="mav:MAV_1540"/>
<feature type="transmembrane region" description="Helical" evidence="8">
    <location>
        <begin position="169"/>
        <end position="191"/>
    </location>
</feature>
<evidence type="ECO:0000256" key="8">
    <source>
        <dbReference type="SAM" id="Phobius"/>
    </source>
</evidence>
<dbReference type="FunFam" id="3.30.70.1230:FF:000016">
    <property type="entry name" value="Adenylate/guanylate cyclase domain-containing protein"/>
    <property type="match status" value="1"/>
</dbReference>
<feature type="region of interest" description="Disordered" evidence="7">
    <location>
        <begin position="521"/>
        <end position="544"/>
    </location>
</feature>
<dbReference type="Pfam" id="PF00211">
    <property type="entry name" value="Guanylate_cyc"/>
    <property type="match status" value="1"/>
</dbReference>
<comment type="similarity">
    <text evidence="2">Belongs to the adenylyl cyclase class-3 family.</text>
</comment>
<dbReference type="PANTHER" id="PTHR43081">
    <property type="entry name" value="ADENYLATE CYCLASE, TERMINAL-DIFFERENTIATION SPECIFIC-RELATED"/>
    <property type="match status" value="1"/>
</dbReference>
<evidence type="ECO:0000256" key="1">
    <source>
        <dbReference type="ARBA" id="ARBA00004651"/>
    </source>
</evidence>
<dbReference type="SUPFAM" id="SSF55073">
    <property type="entry name" value="Nucleotide cyclase"/>
    <property type="match status" value="1"/>
</dbReference>
<dbReference type="GO" id="GO:0035556">
    <property type="term" value="P:intracellular signal transduction"/>
    <property type="evidence" value="ECO:0007669"/>
    <property type="project" value="InterPro"/>
</dbReference>
<dbReference type="PANTHER" id="PTHR43081:SF17">
    <property type="entry name" value="BLL5647 PROTEIN"/>
    <property type="match status" value="1"/>
</dbReference>
<dbReference type="EMBL" id="CP000479">
    <property type="protein sequence ID" value="ABK68182.1"/>
    <property type="molecule type" value="Genomic_DNA"/>
</dbReference>
<dbReference type="InterPro" id="IPR029787">
    <property type="entry name" value="Nucleotide_cyclase"/>
</dbReference>
<keyword evidence="4 8" id="KW-0812">Transmembrane</keyword>